<dbReference type="EMBL" id="BAAALD010000043">
    <property type="protein sequence ID" value="GAA1095951.1"/>
    <property type="molecule type" value="Genomic_DNA"/>
</dbReference>
<protein>
    <submittedName>
        <fullName evidence="2">Uncharacterized protein</fullName>
    </submittedName>
</protein>
<evidence type="ECO:0000256" key="1">
    <source>
        <dbReference type="SAM" id="MobiDB-lite"/>
    </source>
</evidence>
<comment type="caution">
    <text evidence="2">The sequence shown here is derived from an EMBL/GenBank/DDBJ whole genome shotgun (WGS) entry which is preliminary data.</text>
</comment>
<feature type="region of interest" description="Disordered" evidence="1">
    <location>
        <begin position="1"/>
        <end position="21"/>
    </location>
</feature>
<proteinExistence type="predicted"/>
<gene>
    <name evidence="2" type="ORF">GCM10009663_43910</name>
</gene>
<keyword evidence="3" id="KW-1185">Reference proteome</keyword>
<organism evidence="2 3">
    <name type="scientific">Kitasatospora arboriphila</name>
    <dbReference type="NCBI Taxonomy" id="258052"/>
    <lineage>
        <taxon>Bacteria</taxon>
        <taxon>Bacillati</taxon>
        <taxon>Actinomycetota</taxon>
        <taxon>Actinomycetes</taxon>
        <taxon>Kitasatosporales</taxon>
        <taxon>Streptomycetaceae</taxon>
        <taxon>Kitasatospora</taxon>
    </lineage>
</organism>
<accession>A0ABP4EA54</accession>
<reference evidence="3" key="1">
    <citation type="journal article" date="2019" name="Int. J. Syst. Evol. Microbiol.">
        <title>The Global Catalogue of Microorganisms (GCM) 10K type strain sequencing project: providing services to taxonomists for standard genome sequencing and annotation.</title>
        <authorList>
            <consortium name="The Broad Institute Genomics Platform"/>
            <consortium name="The Broad Institute Genome Sequencing Center for Infectious Disease"/>
            <person name="Wu L."/>
            <person name="Ma J."/>
        </authorList>
    </citation>
    <scope>NUCLEOTIDE SEQUENCE [LARGE SCALE GENOMIC DNA]</scope>
    <source>
        <strain evidence="3">JCM 13002</strain>
    </source>
</reference>
<evidence type="ECO:0000313" key="3">
    <source>
        <dbReference type="Proteomes" id="UP001499987"/>
    </source>
</evidence>
<name>A0ABP4EA54_9ACTN</name>
<dbReference type="RefSeq" id="WP_344625343.1">
    <property type="nucleotide sequence ID" value="NZ_BAAALD010000043.1"/>
</dbReference>
<sequence length="71" mass="7556">MPNLPHPRNTAAQRPAEEQTRHERALLAALGELLDDLAALGPGEARFGRRPSVVVRRPATRPGPADLGATA</sequence>
<evidence type="ECO:0000313" key="2">
    <source>
        <dbReference type="EMBL" id="GAA1095951.1"/>
    </source>
</evidence>
<dbReference type="Proteomes" id="UP001499987">
    <property type="component" value="Unassembled WGS sequence"/>
</dbReference>
<feature type="region of interest" description="Disordered" evidence="1">
    <location>
        <begin position="48"/>
        <end position="71"/>
    </location>
</feature>